<sequence>MKKAVIAISLITLLNGCALKQPAGTPEAEKETPPHSTWGGNSYEPKYPRSLLPDQPINYTQELSFIVRGLADQLIVNDLSIIPNNEPIAVTSFVNLDDLSTTNWLGQTLSESFIHELTIRRIPVIDYKTTGTISVTGQGDFVFTRDWKKLRGQLPVSRILTGTMSRNSEGVIVNMRVINMESGFVESTAQGIIPNHLVIGGSNSMGPLEGRGRYIYRTGSAPSVRITN</sequence>
<dbReference type="KEGG" id="mvs:MVIS_1333"/>
<dbReference type="RefSeq" id="WP_045109665.1">
    <property type="nucleotide sequence ID" value="NZ_CAWQZC010000052.1"/>
</dbReference>
<name>A0A090IB82_9GAMM</name>
<dbReference type="HOGENOM" id="CLU_090995_1_0_6"/>
<feature type="region of interest" description="Disordered" evidence="1">
    <location>
        <begin position="23"/>
        <end position="42"/>
    </location>
</feature>
<evidence type="ECO:0000256" key="1">
    <source>
        <dbReference type="SAM" id="MobiDB-lite"/>
    </source>
</evidence>
<evidence type="ECO:0000313" key="6">
    <source>
        <dbReference type="Proteomes" id="UP000182660"/>
    </source>
</evidence>
<dbReference type="PIRSF" id="PIRSF028688">
    <property type="entry name" value="UCP_imp_028688"/>
    <property type="match status" value="1"/>
</dbReference>
<dbReference type="GeneID" id="61294647"/>
<keyword evidence="6" id="KW-1185">Reference proteome</keyword>
<organism evidence="5 7">
    <name type="scientific">Moritella viscosa</name>
    <dbReference type="NCBI Taxonomy" id="80854"/>
    <lineage>
        <taxon>Bacteria</taxon>
        <taxon>Pseudomonadati</taxon>
        <taxon>Pseudomonadota</taxon>
        <taxon>Gammaproteobacteria</taxon>
        <taxon>Alteromonadales</taxon>
        <taxon>Moritellaceae</taxon>
        <taxon>Moritella</taxon>
    </lineage>
</organism>
<dbReference type="STRING" id="80854.MVIS_1333"/>
<dbReference type="InterPro" id="IPR041215">
    <property type="entry name" value="FlgO_dom"/>
</dbReference>
<dbReference type="PATRIC" id="fig|80854.5.peg.1415"/>
<keyword evidence="2" id="KW-0732">Signal</keyword>
<dbReference type="InterPro" id="IPR014549">
    <property type="entry name" value="FlgO"/>
</dbReference>
<evidence type="ECO:0000259" key="3">
    <source>
        <dbReference type="Pfam" id="PF17680"/>
    </source>
</evidence>
<protein>
    <recommendedName>
        <fullName evidence="3">FlgO domain-containing protein</fullName>
    </recommendedName>
</protein>
<reference evidence="5 7" key="2">
    <citation type="submission" date="2016-11" db="EMBL/GenBank/DDBJ databases">
        <authorList>
            <person name="Jaros S."/>
            <person name="Januszkiewicz K."/>
            <person name="Wedrychowicz H."/>
        </authorList>
    </citation>
    <scope>NUCLEOTIDE SEQUENCE [LARGE SCALE GENOMIC DNA]</scope>
    <source>
        <strain evidence="5">NVI 5450</strain>
    </source>
</reference>
<feature type="signal peptide" evidence="2">
    <location>
        <begin position="1"/>
        <end position="20"/>
    </location>
</feature>
<dbReference type="EMBL" id="FPLJ01000028">
    <property type="protein sequence ID" value="SGY85756.1"/>
    <property type="molecule type" value="Genomic_DNA"/>
</dbReference>
<dbReference type="AlphaFoldDB" id="A0A090IB82"/>
<evidence type="ECO:0000256" key="2">
    <source>
        <dbReference type="SAM" id="SignalP"/>
    </source>
</evidence>
<evidence type="ECO:0000313" key="4">
    <source>
        <dbReference type="EMBL" id="SGY85756.1"/>
    </source>
</evidence>
<accession>A0A090IB82</accession>
<evidence type="ECO:0000313" key="5">
    <source>
        <dbReference type="EMBL" id="SGY88370.1"/>
    </source>
</evidence>
<proteinExistence type="predicted"/>
<dbReference type="Proteomes" id="UP000183794">
    <property type="component" value="Unassembled WGS sequence"/>
</dbReference>
<reference evidence="4 6" key="1">
    <citation type="submission" date="2016-11" db="EMBL/GenBank/DDBJ databases">
        <authorList>
            <person name="Klemetsen T."/>
        </authorList>
    </citation>
    <scope>NUCLEOTIDE SEQUENCE [LARGE SCALE GENOMIC DNA]</scope>
    <source>
        <strain evidence="4">MT 2528</strain>
    </source>
</reference>
<dbReference type="Proteomes" id="UP000182660">
    <property type="component" value="Unassembled WGS sequence"/>
</dbReference>
<feature type="domain" description="FlgO" evidence="3">
    <location>
        <begin position="69"/>
        <end position="196"/>
    </location>
</feature>
<dbReference type="Pfam" id="PF17680">
    <property type="entry name" value="FlgO"/>
    <property type="match status" value="1"/>
</dbReference>
<gene>
    <name evidence="4" type="ORF">MT2528_0904</name>
    <name evidence="5" type="ORF">NVI5450_0866</name>
</gene>
<dbReference type="OrthoDB" id="6116374at2"/>
<feature type="chain" id="PRO_5015029799" description="FlgO domain-containing protein" evidence="2">
    <location>
        <begin position="21"/>
        <end position="228"/>
    </location>
</feature>
<dbReference type="EMBL" id="FPLD01000032">
    <property type="protein sequence ID" value="SGY88370.1"/>
    <property type="molecule type" value="Genomic_DNA"/>
</dbReference>
<evidence type="ECO:0000313" key="7">
    <source>
        <dbReference type="Proteomes" id="UP000183794"/>
    </source>
</evidence>